<evidence type="ECO:0000313" key="6">
    <source>
        <dbReference type="Proteomes" id="UP000184267"/>
    </source>
</evidence>
<gene>
    <name evidence="5" type="ORF">TRAPUB_3969</name>
</gene>
<evidence type="ECO:0000313" key="5">
    <source>
        <dbReference type="EMBL" id="OJT05231.1"/>
    </source>
</evidence>
<evidence type="ECO:0000259" key="4">
    <source>
        <dbReference type="SMART" id="SM00796"/>
    </source>
</evidence>
<dbReference type="SUPFAM" id="SSF160467">
    <property type="entry name" value="PH0987 N-terminal domain-like"/>
    <property type="match status" value="1"/>
</dbReference>
<dbReference type="AlphaFoldDB" id="A0A1M2VC43"/>
<dbReference type="InterPro" id="IPR010016">
    <property type="entry name" value="PxpB"/>
</dbReference>
<dbReference type="OrthoDB" id="196847at2759"/>
<name>A0A1M2VC43_TRAPU</name>
<dbReference type="Gene3D" id="3.30.1360.40">
    <property type="match status" value="1"/>
</dbReference>
<dbReference type="STRING" id="154538.A0A1M2VC43"/>
<dbReference type="SUPFAM" id="SSF51230">
    <property type="entry name" value="Single hybrid motif"/>
    <property type="match status" value="1"/>
</dbReference>
<dbReference type="Proteomes" id="UP000184267">
    <property type="component" value="Unassembled WGS sequence"/>
</dbReference>
<dbReference type="PANTHER" id="PTHR34698:SF2">
    <property type="entry name" value="5-OXOPROLINASE SUBUNIT B"/>
    <property type="match status" value="1"/>
</dbReference>
<keyword evidence="1" id="KW-0547">Nucleotide-binding</keyword>
<accession>A0A1M2VC43</accession>
<dbReference type="PANTHER" id="PTHR34698">
    <property type="entry name" value="5-OXOPROLINASE SUBUNIT B"/>
    <property type="match status" value="1"/>
</dbReference>
<dbReference type="InterPro" id="IPR000089">
    <property type="entry name" value="Biotin_lipoyl"/>
</dbReference>
<dbReference type="Gene3D" id="2.40.100.10">
    <property type="entry name" value="Cyclophilin-like"/>
    <property type="match status" value="1"/>
</dbReference>
<dbReference type="EMBL" id="MNAD01001477">
    <property type="protein sequence ID" value="OJT05231.1"/>
    <property type="molecule type" value="Genomic_DNA"/>
</dbReference>
<evidence type="ECO:0000256" key="3">
    <source>
        <dbReference type="ARBA" id="ARBA00022840"/>
    </source>
</evidence>
<dbReference type="SUPFAM" id="SSF50891">
    <property type="entry name" value="Cyclophilin-like"/>
    <property type="match status" value="1"/>
</dbReference>
<comment type="caution">
    <text evidence="5">The sequence shown here is derived from an EMBL/GenBank/DDBJ whole genome shotgun (WGS) entry which is preliminary data.</text>
</comment>
<dbReference type="InterPro" id="IPR029000">
    <property type="entry name" value="Cyclophilin-like_dom_sf"/>
</dbReference>
<organism evidence="5 6">
    <name type="scientific">Trametes pubescens</name>
    <name type="common">White-rot fungus</name>
    <dbReference type="NCBI Taxonomy" id="154538"/>
    <lineage>
        <taxon>Eukaryota</taxon>
        <taxon>Fungi</taxon>
        <taxon>Dikarya</taxon>
        <taxon>Basidiomycota</taxon>
        <taxon>Agaricomycotina</taxon>
        <taxon>Agaricomycetes</taxon>
        <taxon>Polyporales</taxon>
        <taxon>Polyporaceae</taxon>
        <taxon>Trametes</taxon>
    </lineage>
</organism>
<dbReference type="Gene3D" id="2.40.50.100">
    <property type="match status" value="1"/>
</dbReference>
<dbReference type="Pfam" id="PF00364">
    <property type="entry name" value="Biotin_lipoyl"/>
    <property type="match status" value="1"/>
</dbReference>
<keyword evidence="6" id="KW-1185">Reference proteome</keyword>
<proteinExistence type="predicted"/>
<dbReference type="OMA" id="QVAWEIV"/>
<keyword evidence="2" id="KW-0378">Hydrolase</keyword>
<reference evidence="5 6" key="1">
    <citation type="submission" date="2016-10" db="EMBL/GenBank/DDBJ databases">
        <title>Genome sequence of the basidiomycete white-rot fungus Trametes pubescens.</title>
        <authorList>
            <person name="Makela M.R."/>
            <person name="Granchi Z."/>
            <person name="Peng M."/>
            <person name="De Vries R.P."/>
            <person name="Grigoriev I."/>
            <person name="Riley R."/>
            <person name="Hilden K."/>
        </authorList>
    </citation>
    <scope>NUCLEOTIDE SEQUENCE [LARGE SCALE GENOMIC DNA]</scope>
    <source>
        <strain evidence="5 6">FBCC735</strain>
    </source>
</reference>
<evidence type="ECO:0000256" key="2">
    <source>
        <dbReference type="ARBA" id="ARBA00022801"/>
    </source>
</evidence>
<sequence>MLDFAIRARIHAFETEVRNRAIPGVWFLAPCIRSTMVHFDPLVISQASLLATLVEAEVALPASVESLEFPGRKITFPVVLDDKWNREALEKYMRSIRDRAVYLPSNIEYLARNNGLKSAQDALKKLVETDWLILGVGFYLACPFLVPIDPRSRLVGQKMNPSRTFTPRGAIGIAGPVAAIYPIESPGGYQLYGRTLPPWQTWGKGRDFSPESPWLLRPFDQVAWEIVSEEEYAQLETRFDAGQYAFKIEDTMFSMADYATFIDSIADEVKEFKIRQAQGAVSEETRERELFAQWDRTRRAELEARQQDATLTDTTGDESGEHVASSLSAHVWKIKCAVGDVIQSAEHVLVVLEAMKTEVNIEAGEEFVGRRVKGFGRGAKEGSSVSAGEPLVYFE</sequence>
<keyword evidence="3" id="KW-0067">ATP-binding</keyword>
<dbReference type="CDD" id="cd06850">
    <property type="entry name" value="biotinyl_domain"/>
    <property type="match status" value="1"/>
</dbReference>
<feature type="domain" description="Carboxyltransferase" evidence="4">
    <location>
        <begin position="1"/>
        <end position="216"/>
    </location>
</feature>
<protein>
    <recommendedName>
        <fullName evidence="4">Carboxyltransferase domain-containing protein</fullName>
    </recommendedName>
</protein>
<dbReference type="Pfam" id="PF02682">
    <property type="entry name" value="CT_C_D"/>
    <property type="match status" value="1"/>
</dbReference>
<evidence type="ECO:0000256" key="1">
    <source>
        <dbReference type="ARBA" id="ARBA00022741"/>
    </source>
</evidence>
<dbReference type="GO" id="GO:0016787">
    <property type="term" value="F:hydrolase activity"/>
    <property type="evidence" value="ECO:0007669"/>
    <property type="project" value="UniProtKB-KW"/>
</dbReference>
<dbReference type="InterPro" id="IPR003833">
    <property type="entry name" value="CT_C_D"/>
</dbReference>
<dbReference type="InterPro" id="IPR011053">
    <property type="entry name" value="Single_hybrid_motif"/>
</dbReference>
<dbReference type="SMART" id="SM00796">
    <property type="entry name" value="AHS1"/>
    <property type="match status" value="1"/>
</dbReference>
<dbReference type="GO" id="GO:0005524">
    <property type="term" value="F:ATP binding"/>
    <property type="evidence" value="ECO:0007669"/>
    <property type="project" value="UniProtKB-KW"/>
</dbReference>